<dbReference type="Proteomes" id="UP000055024">
    <property type="component" value="Unassembled WGS sequence"/>
</dbReference>
<comment type="caution">
    <text evidence="1">The sequence shown here is derived from an EMBL/GenBank/DDBJ whole genome shotgun (WGS) entry which is preliminary data.</text>
</comment>
<evidence type="ECO:0000313" key="1">
    <source>
        <dbReference type="EMBL" id="KRY99310.1"/>
    </source>
</evidence>
<dbReference type="AlphaFoldDB" id="A0A0V1GM95"/>
<accession>A0A0V1GM95</accession>
<keyword evidence="2" id="KW-1185">Reference proteome</keyword>
<proteinExistence type="predicted"/>
<sequence length="129" mass="14569">MTLDRTRSLHICLVWGGGGRHQAWRKASTVVGGTPHRAVHKRMELLAGKQQRAAQNSAKFVSGKRPRARQLEKHGADIFVGKRLRTAQKACMVAGEKGSNVIAEKMASDKMKAIFFLRKWRRRTFKDIC</sequence>
<evidence type="ECO:0000313" key="2">
    <source>
        <dbReference type="Proteomes" id="UP000055024"/>
    </source>
</evidence>
<name>A0A0V1GM95_9BILA</name>
<reference evidence="1 2" key="1">
    <citation type="submission" date="2015-01" db="EMBL/GenBank/DDBJ databases">
        <title>Evolution of Trichinella species and genotypes.</title>
        <authorList>
            <person name="Korhonen P.K."/>
            <person name="Edoardo P."/>
            <person name="Giuseppe L.R."/>
            <person name="Gasser R.B."/>
        </authorList>
    </citation>
    <scope>NUCLEOTIDE SEQUENCE [LARGE SCALE GENOMIC DNA]</scope>
    <source>
        <strain evidence="1">ISS1029</strain>
    </source>
</reference>
<organism evidence="1 2">
    <name type="scientific">Trichinella zimbabwensis</name>
    <dbReference type="NCBI Taxonomy" id="268475"/>
    <lineage>
        <taxon>Eukaryota</taxon>
        <taxon>Metazoa</taxon>
        <taxon>Ecdysozoa</taxon>
        <taxon>Nematoda</taxon>
        <taxon>Enoplea</taxon>
        <taxon>Dorylaimia</taxon>
        <taxon>Trichinellida</taxon>
        <taxon>Trichinellidae</taxon>
        <taxon>Trichinella</taxon>
    </lineage>
</organism>
<gene>
    <name evidence="1" type="ORF">T11_10043</name>
</gene>
<protein>
    <submittedName>
        <fullName evidence="1">Uncharacterized protein</fullName>
    </submittedName>
</protein>
<dbReference type="EMBL" id="JYDP01000905">
    <property type="protein sequence ID" value="KRY99310.1"/>
    <property type="molecule type" value="Genomic_DNA"/>
</dbReference>